<dbReference type="Pfam" id="PF12539">
    <property type="entry name" value="Csm1"/>
    <property type="match status" value="1"/>
</dbReference>
<reference key="1">
    <citation type="journal article" date="2014" name="PLoS Genet.">
        <title>Signature Gene Expression Reveals Novel Clues to the Molecular Mechanisms of Dimorphic Transition in Penicillium marneffei.</title>
        <authorList>
            <person name="Yang E."/>
            <person name="Wang G."/>
            <person name="Cai J."/>
            <person name="Woo P.C."/>
            <person name="Lau S.K."/>
            <person name="Yuen K.-Y."/>
            <person name="Chow W.-N."/>
            <person name="Lin X."/>
        </authorList>
    </citation>
    <scope>NUCLEOTIDE SEQUENCE [LARGE SCALE GENOMIC DNA]</scope>
    <source>
        <strain>PM1</strain>
    </source>
</reference>
<dbReference type="PANTHER" id="PTHR28006:SF1">
    <property type="entry name" value="MONOPOLIN COMPLEX SUBUNIT CSM1"/>
    <property type="match status" value="1"/>
</dbReference>
<dbReference type="GO" id="GO:0033551">
    <property type="term" value="C:monopolin complex"/>
    <property type="evidence" value="ECO:0007669"/>
    <property type="project" value="InterPro"/>
</dbReference>
<dbReference type="HOGENOM" id="CLU_029214_3_0_1"/>
<feature type="coiled-coil region" evidence="1">
    <location>
        <begin position="298"/>
        <end position="346"/>
    </location>
</feature>
<dbReference type="EMBL" id="JPOX01000028">
    <property type="protein sequence ID" value="KFX44423.1"/>
    <property type="molecule type" value="Genomic_DNA"/>
</dbReference>
<evidence type="ECO:0000313" key="4">
    <source>
        <dbReference type="EMBL" id="KFX44423.1"/>
    </source>
</evidence>
<dbReference type="InterPro" id="IPR020981">
    <property type="entry name" value="Csm1/Pcs1_C"/>
</dbReference>
<accession>A0A093XGS5</accession>
<dbReference type="GO" id="GO:0005730">
    <property type="term" value="C:nucleolus"/>
    <property type="evidence" value="ECO:0007669"/>
    <property type="project" value="TreeGrafter"/>
</dbReference>
<dbReference type="InterPro" id="IPR040349">
    <property type="entry name" value="Csm1/Pcs1"/>
</dbReference>
<dbReference type="GO" id="GO:0051315">
    <property type="term" value="P:attachment of mitotic spindle microtubules to kinetochore"/>
    <property type="evidence" value="ECO:0007669"/>
    <property type="project" value="TreeGrafter"/>
</dbReference>
<sequence length="500" mass="54949">MPKRKAATRISGLLDSDDEIVDNAVASHSESHDERPAKKPRGRPKSTGVKVEERAASSKPARTSSAAAVKQNGTTKRVSNRGRRPRATTGKSDTIDEETEDGLHTDNDLQQESAQEEEVAPAELSPVKKRRGRPRDSDSTAKQTRVTEDGEFEYTPTGSRQFKPTEEAVIPDSQNPTSDAFVGDAHPSDKRSSISSPLKSLTNGERPGRKRPTVTFADTVEKASSSDPDLRRMLGDMTKKYETLEVKYRNLREIGVVEANANFEKIRKQCDSAMNASNKLVESLKEELAAQKVLGKESRSLQKQLREREKEVTGLQSQVDDLSTQLSTAQTEIKALQTKLAAARNNSVTNDGSNNKVPGSAIKNGTNRNAAAGAAAEAAQAAHLAQLKEDLYSDLSGLIIRNVKKRDMDYLYDCIQTGANGTLHFKLAVAHDGSGNMASNFDTTEFHYMPLLDSNRDADLVEILPDYLTVDITFSRQNASKFYNRVIDSLTKRPVDSIER</sequence>
<evidence type="ECO:0000256" key="2">
    <source>
        <dbReference type="SAM" id="MobiDB-lite"/>
    </source>
</evidence>
<proteinExistence type="predicted"/>
<dbReference type="GO" id="GO:0072686">
    <property type="term" value="C:mitotic spindle"/>
    <property type="evidence" value="ECO:0007669"/>
    <property type="project" value="TreeGrafter"/>
</dbReference>
<feature type="compositionally biased region" description="Polar residues" evidence="2">
    <location>
        <begin position="60"/>
        <end position="77"/>
    </location>
</feature>
<reference evidence="4" key="2">
    <citation type="journal article" date="2014" name="PLoS Genet.">
        <title>Signature gene expression reveals novel clues to the molecular mechanisms of dimorphic transition in Penicillium marneffei.</title>
        <authorList>
            <person name="Yang E."/>
            <person name="Wang G."/>
            <person name="Cai J."/>
            <person name="Woo P.C."/>
            <person name="Lau S.K."/>
            <person name="Yuen K.-Y."/>
            <person name="Chow W.-N."/>
            <person name="Lin X."/>
        </authorList>
    </citation>
    <scope>NUCLEOTIDE SEQUENCE</scope>
    <source>
        <strain evidence="4">PM1</strain>
    </source>
</reference>
<dbReference type="FunFam" id="3.90.1150.80:FF:000001">
    <property type="entry name" value="Chromosome segregation protein (Pcs1)"/>
    <property type="match status" value="1"/>
</dbReference>
<evidence type="ECO:0000259" key="3">
    <source>
        <dbReference type="Pfam" id="PF12539"/>
    </source>
</evidence>
<dbReference type="AlphaFoldDB" id="A0A093XGS5"/>
<dbReference type="eggNOG" id="ENOG502R6WM">
    <property type="taxonomic scope" value="Eukaryota"/>
</dbReference>
<dbReference type="GO" id="GO:0034506">
    <property type="term" value="C:chromosome, centromeric core domain"/>
    <property type="evidence" value="ECO:0007669"/>
    <property type="project" value="TreeGrafter"/>
</dbReference>
<comment type="caution">
    <text evidence="4">The sequence shown here is derived from an EMBL/GenBank/DDBJ whole genome shotgun (WGS) entry which is preliminary data.</text>
</comment>
<dbReference type="CDD" id="cd23787">
    <property type="entry name" value="RWD_CSM1"/>
    <property type="match status" value="1"/>
</dbReference>
<dbReference type="Gene3D" id="3.90.1150.80">
    <property type="match status" value="1"/>
</dbReference>
<keyword evidence="1" id="KW-0175">Coiled coil</keyword>
<evidence type="ECO:0000256" key="1">
    <source>
        <dbReference type="SAM" id="Coils"/>
    </source>
</evidence>
<feature type="compositionally biased region" description="Polar residues" evidence="2">
    <location>
        <begin position="193"/>
        <end position="203"/>
    </location>
</feature>
<name>A0A093XGS5_TALMA</name>
<dbReference type="InterPro" id="IPR038608">
    <property type="entry name" value="Csm1/Pcs1_C_sf"/>
</dbReference>
<dbReference type="GO" id="GO:0045144">
    <property type="term" value="P:meiotic sister chromatid segregation"/>
    <property type="evidence" value="ECO:0007669"/>
    <property type="project" value="TreeGrafter"/>
</dbReference>
<dbReference type="PANTHER" id="PTHR28006">
    <property type="entry name" value="MONOPOLIN COMPLEX SUBUNIT CSM1"/>
    <property type="match status" value="1"/>
</dbReference>
<feature type="domain" description="Monopolin complex subunit Csm1/Pcs1 C-terminal" evidence="3">
    <location>
        <begin position="386"/>
        <end position="477"/>
    </location>
</feature>
<gene>
    <name evidence="4" type="ORF">GQ26_0280240</name>
</gene>
<dbReference type="GO" id="GO:1990644">
    <property type="term" value="F:microtubule site clamp"/>
    <property type="evidence" value="ECO:0007669"/>
    <property type="project" value="TreeGrafter"/>
</dbReference>
<feature type="region of interest" description="Disordered" evidence="2">
    <location>
        <begin position="1"/>
        <end position="214"/>
    </location>
</feature>
<protein>
    <submittedName>
        <fullName evidence="4">Monopolin complex subunit pcs1</fullName>
    </submittedName>
</protein>
<organism evidence="4">
    <name type="scientific">Talaromyces marneffei PM1</name>
    <dbReference type="NCBI Taxonomy" id="1077442"/>
    <lineage>
        <taxon>Eukaryota</taxon>
        <taxon>Fungi</taxon>
        <taxon>Dikarya</taxon>
        <taxon>Ascomycota</taxon>
        <taxon>Pezizomycotina</taxon>
        <taxon>Eurotiomycetes</taxon>
        <taxon>Eurotiomycetidae</taxon>
        <taxon>Eurotiales</taxon>
        <taxon>Trichocomaceae</taxon>
        <taxon>Talaromyces</taxon>
        <taxon>Talaromyces sect. Talaromyces</taxon>
    </lineage>
</organism>